<accession>A0A822XF19</accession>
<organism evidence="1 2">
    <name type="scientific">Nelumbo nucifera</name>
    <name type="common">Sacred lotus</name>
    <dbReference type="NCBI Taxonomy" id="4432"/>
    <lineage>
        <taxon>Eukaryota</taxon>
        <taxon>Viridiplantae</taxon>
        <taxon>Streptophyta</taxon>
        <taxon>Embryophyta</taxon>
        <taxon>Tracheophyta</taxon>
        <taxon>Spermatophyta</taxon>
        <taxon>Magnoliopsida</taxon>
        <taxon>Proteales</taxon>
        <taxon>Nelumbonaceae</taxon>
        <taxon>Nelumbo</taxon>
    </lineage>
</organism>
<protein>
    <recommendedName>
        <fullName evidence="3">Protein N-lysine methyltransferase METTL21A-like</fullName>
    </recommendedName>
</protein>
<dbReference type="InterPro" id="IPR019410">
    <property type="entry name" value="Methyltransf_16"/>
</dbReference>
<dbReference type="SUPFAM" id="SSF53335">
    <property type="entry name" value="S-adenosyl-L-methionine-dependent methyltransferases"/>
    <property type="match status" value="1"/>
</dbReference>
<gene>
    <name evidence="1" type="ORF">HUJ06_019706</name>
</gene>
<reference evidence="1 2" key="1">
    <citation type="journal article" date="2020" name="Mol. Biol. Evol.">
        <title>Distinct Expression and Methylation Patterns for Genes with Different Fates following a Single Whole-Genome Duplication in Flowering Plants.</title>
        <authorList>
            <person name="Shi T."/>
            <person name="Rahmani R.S."/>
            <person name="Gugger P.F."/>
            <person name="Wang M."/>
            <person name="Li H."/>
            <person name="Zhang Y."/>
            <person name="Li Z."/>
            <person name="Wang Q."/>
            <person name="Van de Peer Y."/>
            <person name="Marchal K."/>
            <person name="Chen J."/>
        </authorList>
    </citation>
    <scope>NUCLEOTIDE SEQUENCE [LARGE SCALE GENOMIC DNA]</scope>
    <source>
        <tissue evidence="1">Leaf</tissue>
    </source>
</reference>
<comment type="caution">
    <text evidence="1">The sequence shown here is derived from an EMBL/GenBank/DDBJ whole genome shotgun (WGS) entry which is preliminary data.</text>
</comment>
<sequence>MGVRKVEIAGKELVIHELDDVNDPDTGRALTGSWVWDSSLVLSDWIVNHGQEELNLSGQTVVELGAGTGLPGLMAALLGATRVVLTDVALLLPGLKRNVEANQLEDRVEVRELEWGSDESLQCQEGGELEDVDLVLMSDVFYDPSEMAALAKTLRKLCGAHTRIWSASEVRPWTSDCLDELRSEGFGVIELPSDFTPSSSASTATGSQPTFSVFHLIPPDPDLDVHPVTQCNSEIEFNPLDV</sequence>
<dbReference type="Proteomes" id="UP000607653">
    <property type="component" value="Unassembled WGS sequence"/>
</dbReference>
<evidence type="ECO:0000313" key="2">
    <source>
        <dbReference type="Proteomes" id="UP000607653"/>
    </source>
</evidence>
<keyword evidence="2" id="KW-1185">Reference proteome</keyword>
<proteinExistence type="predicted"/>
<evidence type="ECO:0000313" key="1">
    <source>
        <dbReference type="EMBL" id="DAD18243.1"/>
    </source>
</evidence>
<dbReference type="Pfam" id="PF10294">
    <property type="entry name" value="Methyltransf_16"/>
    <property type="match status" value="1"/>
</dbReference>
<dbReference type="PANTHER" id="PTHR14614">
    <property type="entry name" value="HEPATOCELLULAR CARCINOMA-ASSOCIATED ANTIGEN"/>
    <property type="match status" value="1"/>
</dbReference>
<evidence type="ECO:0008006" key="3">
    <source>
        <dbReference type="Google" id="ProtNLM"/>
    </source>
</evidence>
<dbReference type="InterPro" id="IPR029063">
    <property type="entry name" value="SAM-dependent_MTases_sf"/>
</dbReference>
<name>A0A822XF19_NELNU</name>
<dbReference type="Gene3D" id="3.40.50.150">
    <property type="entry name" value="Vaccinia Virus protein VP39"/>
    <property type="match status" value="1"/>
</dbReference>
<dbReference type="PANTHER" id="PTHR14614:SF123">
    <property type="entry name" value="OS04G0645500 PROTEIN"/>
    <property type="match status" value="1"/>
</dbReference>
<dbReference type="CDD" id="cd02440">
    <property type="entry name" value="AdoMet_MTases"/>
    <property type="match status" value="1"/>
</dbReference>
<dbReference type="EMBL" id="DUZY01000001">
    <property type="protein sequence ID" value="DAD18243.1"/>
    <property type="molecule type" value="Genomic_DNA"/>
</dbReference>
<dbReference type="AlphaFoldDB" id="A0A822XF19"/>